<keyword evidence="7 8" id="KW-0472">Membrane</keyword>
<dbReference type="CDD" id="cd04187">
    <property type="entry name" value="DPM1_like_bac"/>
    <property type="match status" value="1"/>
</dbReference>
<evidence type="ECO:0000256" key="5">
    <source>
        <dbReference type="ARBA" id="ARBA00022985"/>
    </source>
</evidence>
<dbReference type="Pfam" id="PF00535">
    <property type="entry name" value="Glycos_transf_2"/>
    <property type="match status" value="1"/>
</dbReference>
<dbReference type="InterPro" id="IPR029044">
    <property type="entry name" value="Nucleotide-diphossugar_trans"/>
</dbReference>
<evidence type="ECO:0000259" key="9">
    <source>
        <dbReference type="Pfam" id="PF00535"/>
    </source>
</evidence>
<evidence type="ECO:0000256" key="1">
    <source>
        <dbReference type="ARBA" id="ARBA00022475"/>
    </source>
</evidence>
<sequence length="319" mass="36483">MINSKSPYLSVVLPVFNEQETLSKLMEELYLVCDSLNKNYEIIFVDDCSHDRTPKILAEFASKDPRIKTLRFSRNFGHQAALSAGMDIAKGELVVTMDSDLQHPPRIIHEFIKNAEQSYDIVVGERLSNEQNSFFREIAGRTVYKFLSVATGLEFKNAGDFALYKKSVVKVFRNLPEKERFFRGLVQWVGFKKKYVQYIAEARRHGQSKYSFKRLFGFILNGVTSFSAFPLRLAFWLGLIIFLASIIYGGYVVIDRFINPDSLIEGLSALVILVLALGSIQLMVIGIFGEYLYKMFNEIKGRPMYIVAETKNLEEENNA</sequence>
<evidence type="ECO:0000313" key="10">
    <source>
        <dbReference type="EMBL" id="PIR41812.1"/>
    </source>
</evidence>
<dbReference type="EMBL" id="PCXP01000019">
    <property type="protein sequence ID" value="PIR41812.1"/>
    <property type="molecule type" value="Genomic_DNA"/>
</dbReference>
<feature type="transmembrane region" description="Helical" evidence="8">
    <location>
        <begin position="266"/>
        <end position="288"/>
    </location>
</feature>
<dbReference type="InterPro" id="IPR050256">
    <property type="entry name" value="Glycosyltransferase_2"/>
</dbReference>
<keyword evidence="3 10" id="KW-0808">Transferase</keyword>
<dbReference type="InterPro" id="IPR001173">
    <property type="entry name" value="Glyco_trans_2-like"/>
</dbReference>
<keyword evidence="2" id="KW-0328">Glycosyltransferase</keyword>
<feature type="transmembrane region" description="Helical" evidence="8">
    <location>
        <begin position="235"/>
        <end position="254"/>
    </location>
</feature>
<dbReference type="GO" id="GO:0005886">
    <property type="term" value="C:plasma membrane"/>
    <property type="evidence" value="ECO:0007669"/>
    <property type="project" value="TreeGrafter"/>
</dbReference>
<name>A0A2H0R5L3_9BACT</name>
<dbReference type="GO" id="GO:0009103">
    <property type="term" value="P:lipopolysaccharide biosynthetic process"/>
    <property type="evidence" value="ECO:0007669"/>
    <property type="project" value="UniProtKB-KW"/>
</dbReference>
<evidence type="ECO:0000313" key="11">
    <source>
        <dbReference type="Proteomes" id="UP000230208"/>
    </source>
</evidence>
<protein>
    <submittedName>
        <fullName evidence="10">Glycosyltransferase</fullName>
    </submittedName>
</protein>
<dbReference type="PANTHER" id="PTHR48090">
    <property type="entry name" value="UNDECAPRENYL-PHOSPHATE 4-DEOXY-4-FORMAMIDO-L-ARABINOSE TRANSFERASE-RELATED"/>
    <property type="match status" value="1"/>
</dbReference>
<accession>A0A2H0R5L3</accession>
<evidence type="ECO:0000256" key="6">
    <source>
        <dbReference type="ARBA" id="ARBA00022989"/>
    </source>
</evidence>
<evidence type="ECO:0000256" key="3">
    <source>
        <dbReference type="ARBA" id="ARBA00022679"/>
    </source>
</evidence>
<dbReference type="Gene3D" id="3.90.550.10">
    <property type="entry name" value="Spore Coat Polysaccharide Biosynthesis Protein SpsA, Chain A"/>
    <property type="match status" value="1"/>
</dbReference>
<proteinExistence type="predicted"/>
<gene>
    <name evidence="10" type="ORF">COV30_01300</name>
</gene>
<dbReference type="PANTHER" id="PTHR48090:SF3">
    <property type="entry name" value="UNDECAPRENYL-PHOSPHATE 4-DEOXY-4-FORMAMIDO-L-ARABINOSE TRANSFERASE"/>
    <property type="match status" value="1"/>
</dbReference>
<dbReference type="Proteomes" id="UP000230208">
    <property type="component" value="Unassembled WGS sequence"/>
</dbReference>
<reference evidence="10 11" key="1">
    <citation type="submission" date="2017-09" db="EMBL/GenBank/DDBJ databases">
        <title>Depth-based differentiation of microbial function through sediment-hosted aquifers and enrichment of novel symbionts in the deep terrestrial subsurface.</title>
        <authorList>
            <person name="Probst A.J."/>
            <person name="Ladd B."/>
            <person name="Jarett J.K."/>
            <person name="Geller-Mcgrath D.E."/>
            <person name="Sieber C.M."/>
            <person name="Emerson J.B."/>
            <person name="Anantharaman K."/>
            <person name="Thomas B.C."/>
            <person name="Malmstrom R."/>
            <person name="Stieglmeier M."/>
            <person name="Klingl A."/>
            <person name="Woyke T."/>
            <person name="Ryan C.M."/>
            <person name="Banfield J.F."/>
        </authorList>
    </citation>
    <scope>NUCLEOTIDE SEQUENCE [LARGE SCALE GENOMIC DNA]</scope>
    <source>
        <strain evidence="10">CG10_big_fil_rev_8_21_14_0_10_37_15</strain>
    </source>
</reference>
<dbReference type="AlphaFoldDB" id="A0A2H0R5L3"/>
<keyword evidence="6 8" id="KW-1133">Transmembrane helix</keyword>
<evidence type="ECO:0000256" key="4">
    <source>
        <dbReference type="ARBA" id="ARBA00022692"/>
    </source>
</evidence>
<comment type="caution">
    <text evidence="10">The sequence shown here is derived from an EMBL/GenBank/DDBJ whole genome shotgun (WGS) entry which is preliminary data.</text>
</comment>
<evidence type="ECO:0000256" key="7">
    <source>
        <dbReference type="ARBA" id="ARBA00023136"/>
    </source>
</evidence>
<dbReference type="GO" id="GO:0016757">
    <property type="term" value="F:glycosyltransferase activity"/>
    <property type="evidence" value="ECO:0007669"/>
    <property type="project" value="UniProtKB-KW"/>
</dbReference>
<organism evidence="10 11">
    <name type="scientific">Candidatus Yanofskybacteria bacterium CG10_big_fil_rev_8_21_14_0_10_37_15</name>
    <dbReference type="NCBI Taxonomy" id="1975097"/>
    <lineage>
        <taxon>Bacteria</taxon>
        <taxon>Candidatus Yanofskyibacteriota</taxon>
    </lineage>
</organism>
<evidence type="ECO:0000256" key="2">
    <source>
        <dbReference type="ARBA" id="ARBA00022676"/>
    </source>
</evidence>
<dbReference type="SUPFAM" id="SSF53448">
    <property type="entry name" value="Nucleotide-diphospho-sugar transferases"/>
    <property type="match status" value="1"/>
</dbReference>
<evidence type="ECO:0000256" key="8">
    <source>
        <dbReference type="SAM" id="Phobius"/>
    </source>
</evidence>
<keyword evidence="4 8" id="KW-0812">Transmembrane</keyword>
<keyword evidence="5" id="KW-0448">Lipopolysaccharide biosynthesis</keyword>
<keyword evidence="1" id="KW-1003">Cell membrane</keyword>
<feature type="domain" description="Glycosyltransferase 2-like" evidence="9">
    <location>
        <begin position="10"/>
        <end position="168"/>
    </location>
</feature>